<evidence type="ECO:0000256" key="5">
    <source>
        <dbReference type="ARBA" id="ARBA00023157"/>
    </source>
</evidence>
<dbReference type="GO" id="GO:0006935">
    <property type="term" value="P:chemotaxis"/>
    <property type="evidence" value="ECO:0007669"/>
    <property type="project" value="Ensembl"/>
</dbReference>
<evidence type="ECO:0000313" key="9">
    <source>
        <dbReference type="Proteomes" id="UP000694409"/>
    </source>
</evidence>
<proteinExistence type="inferred from homology"/>
<dbReference type="Gene3D" id="2.10.80.10">
    <property type="entry name" value="Lipase, subunit A"/>
    <property type="match status" value="1"/>
</dbReference>
<dbReference type="GO" id="GO:0001525">
    <property type="term" value="P:angiogenesis"/>
    <property type="evidence" value="ECO:0007669"/>
    <property type="project" value="Ensembl"/>
</dbReference>
<dbReference type="Ensembl" id="ENSSCAT00000012135.1">
    <property type="protein sequence ID" value="ENSSCAP00000010751.1"/>
    <property type="gene ID" value="ENSSCAG00000008100.1"/>
</dbReference>
<gene>
    <name evidence="8" type="primary">PROK2</name>
</gene>
<evidence type="ECO:0000259" key="7">
    <source>
        <dbReference type="Pfam" id="PF06607"/>
    </source>
</evidence>
<keyword evidence="9" id="KW-1185">Reference proteome</keyword>
<name>A0A8C9N1C4_SERCA</name>
<comment type="similarity">
    <text evidence="2">Belongs to the AVIT (prokineticin) family.</text>
</comment>
<dbReference type="KEGG" id="scan:103817093"/>
<feature type="domain" description="Prokineticin" evidence="7">
    <location>
        <begin position="16"/>
        <end position="108"/>
    </location>
</feature>
<evidence type="ECO:0000256" key="4">
    <source>
        <dbReference type="ARBA" id="ARBA00022729"/>
    </source>
</evidence>
<keyword evidence="3" id="KW-0964">Secreted</keyword>
<evidence type="ECO:0000313" key="8">
    <source>
        <dbReference type="Ensembl" id="ENSSCAP00000010751.1"/>
    </source>
</evidence>
<dbReference type="PANTHER" id="PTHR18821:SF8">
    <property type="entry name" value="PROKINETICIN-2"/>
    <property type="match status" value="1"/>
</dbReference>
<dbReference type="AlphaFoldDB" id="A0A8C9N1C4"/>
<dbReference type="GeneTree" id="ENSGT00940000162026"/>
<reference evidence="8" key="2">
    <citation type="submission" date="2025-09" db="UniProtKB">
        <authorList>
            <consortium name="Ensembl"/>
        </authorList>
    </citation>
    <scope>IDENTIFICATION</scope>
</reference>
<dbReference type="CTD" id="60675"/>
<dbReference type="PANTHER" id="PTHR18821">
    <property type="entry name" value="PROKINETICIN"/>
    <property type="match status" value="1"/>
</dbReference>
<reference evidence="8" key="1">
    <citation type="submission" date="2025-08" db="UniProtKB">
        <authorList>
            <consortium name="Ensembl"/>
        </authorList>
    </citation>
    <scope>IDENTIFICATION</scope>
</reference>
<dbReference type="GO" id="GO:0045987">
    <property type="term" value="P:positive regulation of smooth muscle contraction"/>
    <property type="evidence" value="ECO:0007669"/>
    <property type="project" value="Ensembl"/>
</dbReference>
<dbReference type="GO" id="GO:0043066">
    <property type="term" value="P:negative regulation of apoptotic process"/>
    <property type="evidence" value="ECO:0007669"/>
    <property type="project" value="Ensembl"/>
</dbReference>
<dbReference type="RefSeq" id="XP_009089438.1">
    <property type="nucleotide sequence ID" value="XM_009091190.4"/>
</dbReference>
<dbReference type="SUPFAM" id="SSF57190">
    <property type="entry name" value="Colipase-like"/>
    <property type="match status" value="2"/>
</dbReference>
<dbReference type="InterPro" id="IPR023569">
    <property type="entry name" value="Prokineticin_domain"/>
</dbReference>
<dbReference type="Pfam" id="PF06607">
    <property type="entry name" value="Prokineticin"/>
    <property type="match status" value="1"/>
</dbReference>
<dbReference type="OrthoDB" id="6433669at2759"/>
<dbReference type="GO" id="GO:0005576">
    <property type="term" value="C:extracellular region"/>
    <property type="evidence" value="ECO:0007669"/>
    <property type="project" value="UniProtKB-SubCell"/>
</dbReference>
<protein>
    <submittedName>
        <fullName evidence="8">Prokineticin 2</fullName>
    </submittedName>
</protein>
<dbReference type="GO" id="GO:0007623">
    <property type="term" value="P:circadian rhythm"/>
    <property type="evidence" value="ECO:0007669"/>
    <property type="project" value="Ensembl"/>
</dbReference>
<dbReference type="GO" id="GO:0007283">
    <property type="term" value="P:spermatogenesis"/>
    <property type="evidence" value="ECO:0007669"/>
    <property type="project" value="Ensembl"/>
</dbReference>
<evidence type="ECO:0000256" key="2">
    <source>
        <dbReference type="ARBA" id="ARBA00006999"/>
    </source>
</evidence>
<comment type="subcellular location">
    <subcellularLocation>
        <location evidence="1">Secreted</location>
    </subcellularLocation>
</comment>
<organism evidence="8 9">
    <name type="scientific">Serinus canaria</name>
    <name type="common">Island canary</name>
    <name type="synonym">Fringilla canaria</name>
    <dbReference type="NCBI Taxonomy" id="9135"/>
    <lineage>
        <taxon>Eukaryota</taxon>
        <taxon>Metazoa</taxon>
        <taxon>Chordata</taxon>
        <taxon>Craniata</taxon>
        <taxon>Vertebrata</taxon>
        <taxon>Euteleostomi</taxon>
        <taxon>Archelosauria</taxon>
        <taxon>Archosauria</taxon>
        <taxon>Dinosauria</taxon>
        <taxon>Saurischia</taxon>
        <taxon>Theropoda</taxon>
        <taxon>Coelurosauria</taxon>
        <taxon>Aves</taxon>
        <taxon>Neognathae</taxon>
        <taxon>Neoaves</taxon>
        <taxon>Telluraves</taxon>
        <taxon>Australaves</taxon>
        <taxon>Passeriformes</taxon>
        <taxon>Passeroidea</taxon>
        <taxon>Fringillidae</taxon>
        <taxon>Carduelinae</taxon>
        <taxon>Serinus</taxon>
    </lineage>
</organism>
<dbReference type="GeneID" id="103817093"/>
<evidence type="ECO:0000256" key="6">
    <source>
        <dbReference type="SAM" id="SignalP"/>
    </source>
</evidence>
<dbReference type="Proteomes" id="UP000694409">
    <property type="component" value="Unassembled WGS sequence"/>
</dbReference>
<feature type="chain" id="PRO_5034065253" evidence="6">
    <location>
        <begin position="31"/>
        <end position="118"/>
    </location>
</feature>
<sequence>MRSLRGAPPALPPPLMLLVLLVLLLAAGHGAVITGACDRDQQCGGGMCCAVSLWIRSLRMCTPMGNLGDECHPLSHRVPFSGRRMHHTCPCLPGLACLRTAPSRFRCLPDFRKEDVFF</sequence>
<feature type="signal peptide" evidence="6">
    <location>
        <begin position="1"/>
        <end position="30"/>
    </location>
</feature>
<keyword evidence="4 6" id="KW-0732">Signal</keyword>
<dbReference type="OMA" id="NCHPLSH"/>
<dbReference type="InterPro" id="IPR009523">
    <property type="entry name" value="Prokineticin"/>
</dbReference>
<evidence type="ECO:0000256" key="1">
    <source>
        <dbReference type="ARBA" id="ARBA00004613"/>
    </source>
</evidence>
<keyword evidence="5" id="KW-1015">Disulfide bond</keyword>
<evidence type="ECO:0000256" key="3">
    <source>
        <dbReference type="ARBA" id="ARBA00022525"/>
    </source>
</evidence>
<accession>A0A8C9N1C4</accession>
<dbReference type="GO" id="GO:0001935">
    <property type="term" value="P:endothelial cell proliferation"/>
    <property type="evidence" value="ECO:0007669"/>
    <property type="project" value="Ensembl"/>
</dbReference>